<dbReference type="SUPFAM" id="SSF144210">
    <property type="entry name" value="Nop10-like SnoRNP"/>
    <property type="match status" value="1"/>
</dbReference>
<evidence type="ECO:0000256" key="4">
    <source>
        <dbReference type="ARBA" id="ARBA00023274"/>
    </source>
</evidence>
<keyword evidence="7" id="KW-1133">Transmembrane helix</keyword>
<dbReference type="AlphaFoldDB" id="A0AAF5CZX4"/>
<dbReference type="PANTHER" id="PTHR13305:SF0">
    <property type="entry name" value="H_ACA RIBONUCLEOPROTEIN COMPLEX SUBUNIT 3"/>
    <property type="match status" value="1"/>
</dbReference>
<keyword evidence="4" id="KW-0687">Ribonucleoprotein</keyword>
<organism evidence="8 9">
    <name type="scientific">Strongyloides stercoralis</name>
    <name type="common">Threadworm</name>
    <dbReference type="NCBI Taxonomy" id="6248"/>
    <lineage>
        <taxon>Eukaryota</taxon>
        <taxon>Metazoa</taxon>
        <taxon>Ecdysozoa</taxon>
        <taxon>Nematoda</taxon>
        <taxon>Chromadorea</taxon>
        <taxon>Rhabditida</taxon>
        <taxon>Tylenchina</taxon>
        <taxon>Panagrolaimomorpha</taxon>
        <taxon>Strongyloidoidea</taxon>
        <taxon>Strongyloididae</taxon>
        <taxon>Strongyloides</taxon>
    </lineage>
</organism>
<dbReference type="WBParaSite" id="TCONS_00004661.p1">
    <property type="protein sequence ID" value="TCONS_00004661.p1"/>
    <property type="gene ID" value="XLOC_002459"/>
</dbReference>
<keyword evidence="7" id="KW-0812">Transmembrane</keyword>
<evidence type="ECO:0000256" key="1">
    <source>
        <dbReference type="ARBA" id="ARBA00009462"/>
    </source>
</evidence>
<feature type="region of interest" description="Disordered" evidence="6">
    <location>
        <begin position="121"/>
        <end position="147"/>
    </location>
</feature>
<dbReference type="GO" id="GO:0070034">
    <property type="term" value="F:telomerase RNA binding"/>
    <property type="evidence" value="ECO:0007669"/>
    <property type="project" value="TreeGrafter"/>
</dbReference>
<comment type="similarity">
    <text evidence="1">Belongs to the NOP10 family.</text>
</comment>
<dbReference type="GO" id="GO:1904874">
    <property type="term" value="P:positive regulation of telomerase RNA localization to Cajal body"/>
    <property type="evidence" value="ECO:0007669"/>
    <property type="project" value="TreeGrafter"/>
</dbReference>
<reference evidence="9" key="1">
    <citation type="submission" date="2024-02" db="UniProtKB">
        <authorList>
            <consortium name="WormBaseParasite"/>
        </authorList>
    </citation>
    <scope>IDENTIFICATION</scope>
</reference>
<keyword evidence="7" id="KW-0472">Membrane</keyword>
<dbReference type="Pfam" id="PF04135">
    <property type="entry name" value="Nop10p"/>
    <property type="match status" value="1"/>
</dbReference>
<evidence type="ECO:0000313" key="8">
    <source>
        <dbReference type="Proteomes" id="UP000035681"/>
    </source>
</evidence>
<evidence type="ECO:0000256" key="7">
    <source>
        <dbReference type="SAM" id="Phobius"/>
    </source>
</evidence>
<dbReference type="InterPro" id="IPR007264">
    <property type="entry name" value="H/ACA_rnp_Nop10"/>
</dbReference>
<name>A0AAF5CZX4_STRER</name>
<evidence type="ECO:0000313" key="9">
    <source>
        <dbReference type="WBParaSite" id="TCONS_00004661.p1"/>
    </source>
</evidence>
<dbReference type="Gene3D" id="4.10.80.300">
    <property type="match status" value="1"/>
</dbReference>
<feature type="compositionally biased region" description="Basic and acidic residues" evidence="6">
    <location>
        <begin position="136"/>
        <end position="147"/>
    </location>
</feature>
<dbReference type="Proteomes" id="UP000035681">
    <property type="component" value="Unplaced"/>
</dbReference>
<dbReference type="PANTHER" id="PTHR13305">
    <property type="entry name" value="RIBOSOME BIOGENESIS PROTEIN NOP10"/>
    <property type="match status" value="1"/>
</dbReference>
<proteinExistence type="inferred from homology"/>
<keyword evidence="2" id="KW-0690">Ribosome biogenesis</keyword>
<sequence length="147" mass="17061">MYLKYYLNEEGHRVYTLKKHSPEGKLTLSAHPAKFSPEDKFSKYRILTKKRFGLLPCKALKASRGYAGRKKLLVGFILFVVGWKIGGLVLYDKISNRLDDESGEERYFEIREPKNQFNIFKSKEDSDSTANNNEEVDPKTFKLDTDD</sequence>
<feature type="transmembrane region" description="Helical" evidence="7">
    <location>
        <begin position="72"/>
        <end position="91"/>
    </location>
</feature>
<dbReference type="GO" id="GO:0030515">
    <property type="term" value="F:snoRNA binding"/>
    <property type="evidence" value="ECO:0007669"/>
    <property type="project" value="InterPro"/>
</dbReference>
<dbReference type="GO" id="GO:0031118">
    <property type="term" value="P:rRNA pseudouridine synthesis"/>
    <property type="evidence" value="ECO:0007669"/>
    <property type="project" value="TreeGrafter"/>
</dbReference>
<keyword evidence="8" id="KW-1185">Reference proteome</keyword>
<evidence type="ECO:0000256" key="2">
    <source>
        <dbReference type="ARBA" id="ARBA00022517"/>
    </source>
</evidence>
<protein>
    <recommendedName>
        <fullName evidence="5">Nucleolar protein 10</fullName>
    </recommendedName>
</protein>
<accession>A0AAF5CZX4</accession>
<evidence type="ECO:0000256" key="5">
    <source>
        <dbReference type="ARBA" id="ARBA00030185"/>
    </source>
</evidence>
<evidence type="ECO:0000256" key="6">
    <source>
        <dbReference type="SAM" id="MobiDB-lite"/>
    </source>
</evidence>
<keyword evidence="3" id="KW-0698">rRNA processing</keyword>
<evidence type="ECO:0000256" key="3">
    <source>
        <dbReference type="ARBA" id="ARBA00022552"/>
    </source>
</evidence>
<dbReference type="GO" id="GO:0031429">
    <property type="term" value="C:box H/ACA snoRNP complex"/>
    <property type="evidence" value="ECO:0007669"/>
    <property type="project" value="TreeGrafter"/>
</dbReference>
<dbReference type="InterPro" id="IPR036756">
    <property type="entry name" value="H/ACA_rnp_Nop10_sf"/>
</dbReference>
<dbReference type="GO" id="GO:0031120">
    <property type="term" value="P:snRNA pseudouridine synthesis"/>
    <property type="evidence" value="ECO:0007669"/>
    <property type="project" value="TreeGrafter"/>
</dbReference>